<proteinExistence type="predicted"/>
<dbReference type="AlphaFoldDB" id="A0ABD1MJM3"/>
<accession>A0ABD1MJM3</accession>
<evidence type="ECO:0000313" key="1">
    <source>
        <dbReference type="EMBL" id="KAL2335911.1"/>
    </source>
</evidence>
<dbReference type="EMBL" id="JBGMDY010000004">
    <property type="protein sequence ID" value="KAL2335911.1"/>
    <property type="molecule type" value="Genomic_DNA"/>
</dbReference>
<protein>
    <submittedName>
        <fullName evidence="1">Uncharacterized protein</fullName>
    </submittedName>
</protein>
<organism evidence="1 2">
    <name type="scientific">Flemingia macrophylla</name>
    <dbReference type="NCBI Taxonomy" id="520843"/>
    <lineage>
        <taxon>Eukaryota</taxon>
        <taxon>Viridiplantae</taxon>
        <taxon>Streptophyta</taxon>
        <taxon>Embryophyta</taxon>
        <taxon>Tracheophyta</taxon>
        <taxon>Spermatophyta</taxon>
        <taxon>Magnoliopsida</taxon>
        <taxon>eudicotyledons</taxon>
        <taxon>Gunneridae</taxon>
        <taxon>Pentapetalae</taxon>
        <taxon>rosids</taxon>
        <taxon>fabids</taxon>
        <taxon>Fabales</taxon>
        <taxon>Fabaceae</taxon>
        <taxon>Papilionoideae</taxon>
        <taxon>50 kb inversion clade</taxon>
        <taxon>NPAAA clade</taxon>
        <taxon>indigoferoid/millettioid clade</taxon>
        <taxon>Phaseoleae</taxon>
        <taxon>Flemingia</taxon>
    </lineage>
</organism>
<dbReference type="Proteomes" id="UP001603857">
    <property type="component" value="Unassembled WGS sequence"/>
</dbReference>
<sequence>MRKPSCEGGSLRGGSCGVLELLHHEDGQRQWEQRLEPVLVEREGNAEDAAARKFDHLRGPKQQVQGSSTRWGRQNCRFRRPRRRRAAQLLARVHLPVEGLGRQSQWPHPLLCQGTTALAQLSVWIPVSLP</sequence>
<name>A0ABD1MJM3_9FABA</name>
<reference evidence="1 2" key="1">
    <citation type="submission" date="2024-08" db="EMBL/GenBank/DDBJ databases">
        <title>Insights into the chromosomal genome structure of Flemingia macrophylla.</title>
        <authorList>
            <person name="Ding Y."/>
            <person name="Zhao Y."/>
            <person name="Bi W."/>
            <person name="Wu M."/>
            <person name="Zhao G."/>
            <person name="Gong Y."/>
            <person name="Li W."/>
            <person name="Zhang P."/>
        </authorList>
    </citation>
    <scope>NUCLEOTIDE SEQUENCE [LARGE SCALE GENOMIC DNA]</scope>
    <source>
        <strain evidence="1">DYQJB</strain>
        <tissue evidence="1">Leaf</tissue>
    </source>
</reference>
<keyword evidence="2" id="KW-1185">Reference proteome</keyword>
<gene>
    <name evidence="1" type="ORF">Fmac_010357</name>
</gene>
<evidence type="ECO:0000313" key="2">
    <source>
        <dbReference type="Proteomes" id="UP001603857"/>
    </source>
</evidence>
<comment type="caution">
    <text evidence="1">The sequence shown here is derived from an EMBL/GenBank/DDBJ whole genome shotgun (WGS) entry which is preliminary data.</text>
</comment>